<name>A0AC61QZV1_9FIRM</name>
<evidence type="ECO:0000313" key="2">
    <source>
        <dbReference type="Proteomes" id="UP000307720"/>
    </source>
</evidence>
<reference evidence="1" key="1">
    <citation type="submission" date="2019-04" db="EMBL/GenBank/DDBJ databases">
        <title>Microbes associate with the intestines of laboratory mice.</title>
        <authorList>
            <person name="Navarre W."/>
            <person name="Wong E."/>
            <person name="Huang K."/>
            <person name="Tropini C."/>
            <person name="Ng K."/>
            <person name="Yu B."/>
        </authorList>
    </citation>
    <scope>NUCLEOTIDE SEQUENCE</scope>
    <source>
        <strain evidence="1">NM72_1-8</strain>
    </source>
</reference>
<proteinExistence type="predicted"/>
<protein>
    <submittedName>
        <fullName evidence="1">Uncharacterized protein</fullName>
    </submittedName>
</protein>
<sequence length="702" mass="80420">MAKPKVISLLKTDKANNLFLNAPILGRPTDIFVQCASYDLKLPVNVQETRVLDIFEETILRMLRLKQCSASELADIICLEKDLVNFIITRLLEKGLLEDKYTLSDAGKNQLDLQESLRKEVEYQTAKIFIANGCDVILPYIHFGDFISEDIVDFSWSKITLGFGSIGNQKRVTGACIREKKGERKMAILPQVTIKNAIKKYNRLANKRKRPSIVLAEEYGIESTRGENIYFHMQMAVQNGNSEELMVSDGFVLNIDEIFGYIKATNPDLVMNVQSKAVKMDMEGNQVEGSRQQVYNGKYPEVVRYCRDMEKYMHKISDESSLDDIKQTDEDKRQVIINCYGMLEWAFYYLSLKYPVSDSLLQLFKRQKTYENFETINNLAKKIGMGDLEGYQNLFNNFDGKKAEMIYQRVGDVTPTMKMALPLCIVEASERDDSEFRKLVVQDHTLVTFINRIGKMAADFRHDSTVKVENIRVEEIRDHAVRIITTILPDIQLKKEDISEKEHVSNEKKEDNSDKKDVSNERLRATVACEKALGNLLYFSLDEGVQADFRKISPDKNSTQLPAAYEYVQILYRILQTVFYEESIKNVDAKWLSKDECIKTNEEILGVKLPKSLVTVKNERYNAARKGFKATLGAHFLVLIPNLFDEVELLKGQDIVGVVSKILDYRKHANNISLMVSDQELADLREKVINIIKILGGYYNGK</sequence>
<dbReference type="Proteomes" id="UP000307720">
    <property type="component" value="Unassembled WGS sequence"/>
</dbReference>
<keyword evidence="2" id="KW-1185">Reference proteome</keyword>
<accession>A0AC61QZV1</accession>
<comment type="caution">
    <text evidence="1">The sequence shown here is derived from an EMBL/GenBank/DDBJ whole genome shotgun (WGS) entry which is preliminary data.</text>
</comment>
<evidence type="ECO:0000313" key="1">
    <source>
        <dbReference type="EMBL" id="TGX98809.1"/>
    </source>
</evidence>
<gene>
    <name evidence="1" type="ORF">E5357_07545</name>
</gene>
<organism evidence="1 2">
    <name type="scientific">Hominisplanchenecus murintestinalis</name>
    <dbReference type="NCBI Taxonomy" id="2941517"/>
    <lineage>
        <taxon>Bacteria</taxon>
        <taxon>Bacillati</taxon>
        <taxon>Bacillota</taxon>
        <taxon>Clostridia</taxon>
        <taxon>Lachnospirales</taxon>
        <taxon>Lachnospiraceae</taxon>
        <taxon>Hominisplanchenecus</taxon>
    </lineage>
</organism>
<dbReference type="EMBL" id="SRZB01000013">
    <property type="protein sequence ID" value="TGX98809.1"/>
    <property type="molecule type" value="Genomic_DNA"/>
</dbReference>